<protein>
    <submittedName>
        <fullName evidence="2">Uncharacterized protein</fullName>
    </submittedName>
</protein>
<evidence type="ECO:0000313" key="2">
    <source>
        <dbReference type="EMBL" id="CAF5033524.1"/>
    </source>
</evidence>
<feature type="compositionally biased region" description="Polar residues" evidence="1">
    <location>
        <begin position="39"/>
        <end position="49"/>
    </location>
</feature>
<dbReference type="EMBL" id="CAJOBR010044033">
    <property type="protein sequence ID" value="CAF5033524.1"/>
    <property type="molecule type" value="Genomic_DNA"/>
</dbReference>
<feature type="compositionally biased region" description="Acidic residues" evidence="1">
    <location>
        <begin position="1"/>
        <end position="16"/>
    </location>
</feature>
<dbReference type="Proteomes" id="UP000663848">
    <property type="component" value="Unassembled WGS sequence"/>
</dbReference>
<evidence type="ECO:0000313" key="3">
    <source>
        <dbReference type="Proteomes" id="UP000663848"/>
    </source>
</evidence>
<accession>A0A822BZE1</accession>
<feature type="non-terminal residue" evidence="2">
    <location>
        <position position="1"/>
    </location>
</feature>
<feature type="region of interest" description="Disordered" evidence="1">
    <location>
        <begin position="1"/>
        <end position="67"/>
    </location>
</feature>
<evidence type="ECO:0000256" key="1">
    <source>
        <dbReference type="SAM" id="MobiDB-lite"/>
    </source>
</evidence>
<sequence length="81" mass="9165">KRTFEDEDADDNDDYQINDKQSQSVHSKYRSGGGGIHRTLNQPPKTQQRPGGVYKAKRGVGGDKKIANKHDPYAYIKLDFN</sequence>
<gene>
    <name evidence="2" type="ORF">QYT958_LOCUS40838</name>
</gene>
<name>A0A822BZE1_9BILA</name>
<proteinExistence type="predicted"/>
<comment type="caution">
    <text evidence="2">The sequence shown here is derived from an EMBL/GenBank/DDBJ whole genome shotgun (WGS) entry which is preliminary data.</text>
</comment>
<feature type="non-terminal residue" evidence="2">
    <location>
        <position position="81"/>
    </location>
</feature>
<reference evidence="2" key="1">
    <citation type="submission" date="2021-02" db="EMBL/GenBank/DDBJ databases">
        <authorList>
            <person name="Nowell W R."/>
        </authorList>
    </citation>
    <scope>NUCLEOTIDE SEQUENCE</scope>
</reference>
<dbReference type="AlphaFoldDB" id="A0A822BZE1"/>
<organism evidence="2 3">
    <name type="scientific">Rotaria socialis</name>
    <dbReference type="NCBI Taxonomy" id="392032"/>
    <lineage>
        <taxon>Eukaryota</taxon>
        <taxon>Metazoa</taxon>
        <taxon>Spiralia</taxon>
        <taxon>Gnathifera</taxon>
        <taxon>Rotifera</taxon>
        <taxon>Eurotatoria</taxon>
        <taxon>Bdelloidea</taxon>
        <taxon>Philodinida</taxon>
        <taxon>Philodinidae</taxon>
        <taxon>Rotaria</taxon>
    </lineage>
</organism>